<keyword evidence="2" id="KW-1185">Reference proteome</keyword>
<dbReference type="EMBL" id="BMGD01000004">
    <property type="protein sequence ID" value="GGB69479.1"/>
    <property type="molecule type" value="Genomic_DNA"/>
</dbReference>
<reference evidence="2" key="1">
    <citation type="journal article" date="2019" name="Int. J. Syst. Evol. Microbiol.">
        <title>The Global Catalogue of Microorganisms (GCM) 10K type strain sequencing project: providing services to taxonomists for standard genome sequencing and annotation.</title>
        <authorList>
            <consortium name="The Broad Institute Genomics Platform"/>
            <consortium name="The Broad Institute Genome Sequencing Center for Infectious Disease"/>
            <person name="Wu L."/>
            <person name="Ma J."/>
        </authorList>
    </citation>
    <scope>NUCLEOTIDE SEQUENCE [LARGE SCALE GENOMIC DNA]</scope>
    <source>
        <strain evidence="2">CGMCC 1.12851</strain>
    </source>
</reference>
<protein>
    <submittedName>
        <fullName evidence="1">Uncharacterized protein</fullName>
    </submittedName>
</protein>
<evidence type="ECO:0000313" key="1">
    <source>
        <dbReference type="EMBL" id="GGB69479.1"/>
    </source>
</evidence>
<comment type="caution">
    <text evidence="1">The sequence shown here is derived from an EMBL/GenBank/DDBJ whole genome shotgun (WGS) entry which is preliminary data.</text>
</comment>
<organism evidence="1 2">
    <name type="scientific">Blastomonas aquatica</name>
    <dbReference type="NCBI Taxonomy" id="1510276"/>
    <lineage>
        <taxon>Bacteria</taxon>
        <taxon>Pseudomonadati</taxon>
        <taxon>Pseudomonadota</taxon>
        <taxon>Alphaproteobacteria</taxon>
        <taxon>Sphingomonadales</taxon>
        <taxon>Sphingomonadaceae</taxon>
        <taxon>Blastomonas</taxon>
    </lineage>
</organism>
<evidence type="ECO:0000313" key="2">
    <source>
        <dbReference type="Proteomes" id="UP000614261"/>
    </source>
</evidence>
<sequence length="70" mass="7682">MSDMLSLDEEASRATQMLSGRALSHVRRFKATEVLLEFEDGTRLYIDSASTLELSITTNAKPDGSCPSDD</sequence>
<gene>
    <name evidence="1" type="ORF">GCM10010833_25890</name>
</gene>
<dbReference type="Proteomes" id="UP000614261">
    <property type="component" value="Unassembled WGS sequence"/>
</dbReference>
<proteinExistence type="predicted"/>
<accession>A0ABQ1JL49</accession>
<name>A0ABQ1JL49_9SPHN</name>